<feature type="compositionally biased region" description="Polar residues" evidence="2">
    <location>
        <begin position="193"/>
        <end position="208"/>
    </location>
</feature>
<evidence type="ECO:0000256" key="1">
    <source>
        <dbReference type="SAM" id="Coils"/>
    </source>
</evidence>
<dbReference type="AlphaFoldDB" id="I7LXP6"/>
<feature type="region of interest" description="Disordered" evidence="2">
    <location>
        <begin position="379"/>
        <end position="407"/>
    </location>
</feature>
<gene>
    <name evidence="3" type="ORF">TTHERM_00762870</name>
</gene>
<reference evidence="4" key="1">
    <citation type="journal article" date="2006" name="PLoS Biol.">
        <title>Macronuclear genome sequence of the ciliate Tetrahymena thermophila, a model eukaryote.</title>
        <authorList>
            <person name="Eisen J.A."/>
            <person name="Coyne R.S."/>
            <person name="Wu M."/>
            <person name="Wu D."/>
            <person name="Thiagarajan M."/>
            <person name="Wortman J.R."/>
            <person name="Badger J.H."/>
            <person name="Ren Q."/>
            <person name="Amedeo P."/>
            <person name="Jones K.M."/>
            <person name="Tallon L.J."/>
            <person name="Delcher A.L."/>
            <person name="Salzberg S.L."/>
            <person name="Silva J.C."/>
            <person name="Haas B.J."/>
            <person name="Majoros W.H."/>
            <person name="Farzad M."/>
            <person name="Carlton J.M."/>
            <person name="Smith R.K. Jr."/>
            <person name="Garg J."/>
            <person name="Pearlman R.E."/>
            <person name="Karrer K.M."/>
            <person name="Sun L."/>
            <person name="Manning G."/>
            <person name="Elde N.C."/>
            <person name="Turkewitz A.P."/>
            <person name="Asai D.J."/>
            <person name="Wilkes D.E."/>
            <person name="Wang Y."/>
            <person name="Cai H."/>
            <person name="Collins K."/>
            <person name="Stewart B.A."/>
            <person name="Lee S.R."/>
            <person name="Wilamowska K."/>
            <person name="Weinberg Z."/>
            <person name="Ruzzo W.L."/>
            <person name="Wloga D."/>
            <person name="Gaertig J."/>
            <person name="Frankel J."/>
            <person name="Tsao C.-C."/>
            <person name="Gorovsky M.A."/>
            <person name="Keeling P.J."/>
            <person name="Waller R.F."/>
            <person name="Patron N.J."/>
            <person name="Cherry J.M."/>
            <person name="Stover N.A."/>
            <person name="Krieger C.J."/>
            <person name="del Toro C."/>
            <person name="Ryder H.F."/>
            <person name="Williamson S.C."/>
            <person name="Barbeau R.A."/>
            <person name="Hamilton E.P."/>
            <person name="Orias E."/>
        </authorList>
    </citation>
    <scope>NUCLEOTIDE SEQUENCE [LARGE SCALE GENOMIC DNA]</scope>
    <source>
        <strain evidence="4">SB210</strain>
    </source>
</reference>
<dbReference type="RefSeq" id="XP_001025345.2">
    <property type="nucleotide sequence ID" value="XM_001025345.2"/>
</dbReference>
<dbReference type="InParanoid" id="I7LXP6"/>
<organism evidence="3 4">
    <name type="scientific">Tetrahymena thermophila (strain SB210)</name>
    <dbReference type="NCBI Taxonomy" id="312017"/>
    <lineage>
        <taxon>Eukaryota</taxon>
        <taxon>Sar</taxon>
        <taxon>Alveolata</taxon>
        <taxon>Ciliophora</taxon>
        <taxon>Intramacronucleata</taxon>
        <taxon>Oligohymenophorea</taxon>
        <taxon>Hymenostomatida</taxon>
        <taxon>Tetrahymenina</taxon>
        <taxon>Tetrahymenidae</taxon>
        <taxon>Tetrahymena</taxon>
    </lineage>
</organism>
<dbReference type="KEGG" id="tet:TTHERM_00762870"/>
<evidence type="ECO:0000313" key="4">
    <source>
        <dbReference type="Proteomes" id="UP000009168"/>
    </source>
</evidence>
<keyword evidence="1" id="KW-0175">Coiled coil</keyword>
<proteinExistence type="predicted"/>
<feature type="region of interest" description="Disordered" evidence="2">
    <location>
        <begin position="178"/>
        <end position="208"/>
    </location>
</feature>
<accession>I7LXP6</accession>
<keyword evidence="4" id="KW-1185">Reference proteome</keyword>
<evidence type="ECO:0000313" key="3">
    <source>
        <dbReference type="EMBL" id="EAS05100.2"/>
    </source>
</evidence>
<dbReference type="Proteomes" id="UP000009168">
    <property type="component" value="Unassembled WGS sequence"/>
</dbReference>
<feature type="coiled-coil region" evidence="1">
    <location>
        <begin position="562"/>
        <end position="723"/>
    </location>
</feature>
<sequence length="904" mass="104728">MISQSSLKYMHQKSHSNTNAQQILQTMGDSQSNRHSLAQNTIFSVRNNTSNNDSSCLISSSSNNSRFNPFKNVQNQLQQRSGGQAFDIQLNARNNSNGNIIQSSYQVIQRNSSQDAMQQVSSKNESTLHQNFNHHLLLKQQQNIEHSKNNFSEINENVNHQNTKSGDNTNTLNTKASQQKSLNQIAHHGGSKSLDQSTFKKMGSNQNNNMIGLQLNAQLHQSANHSGSQNQFSKGHFQQSQNLLSDNNNLKIGQSSVINNTYKKFASNQGNQIQNGGGQLNVQSYLNLNKQQKDNLVFNGRSASNINQQDYQSSKNYDSKVNKQQNDNIPVQAYFQKQIENKNLILSQELEDDSIDKRIIKEQLIKSCFQNQLLQKDFPQEQTKEKSNYSKQQSKAHKNENEVHSSQQFQNGINQSLQVTNNYSTTNVNCETNNNQNIQYANYADLSINHSINQRDISIIKPINIDISCFSRDQSMFLDGNKDISINAKDQSSFFNGAFQRKNYGQNNIPSSQDLLPNQSEKQNFITSEKGEYPTLSNPILNNSKSLILDGLKDMSVNYSKVEEISHFLEQEKERNAKLEEEIRNKEIILKKMQDFQNDLYSNYEHAQNVIKQLKIESNQESKLQAKIQRLQDENQILREQLVKAEEIYELKLKDTTNQLNLIKQEKDEIRLTLQQKLDSVVNNLNQYKKHCEEKILKLQQQLAQSEKEKNLMEKQKKNKLIDQDLQNEFNLGINYKQIVQQIQQEFDIQKEHDIIIKLKNLGDKDTIKLTDCLTEMMISFAPDGYFEKKPTLKQIWKWLKEVLKEYMKNTSDLKKAIKYLNAEKQQDFMIKLEKIVFENDSYQKIIEQIKQYFNLDSQQFSNLYELQLFFEKKNSNLNKQQGQQNNTQHDYLYTNLTTEASKI</sequence>
<evidence type="ECO:0000256" key="2">
    <source>
        <dbReference type="SAM" id="MobiDB-lite"/>
    </source>
</evidence>
<protein>
    <submittedName>
        <fullName evidence="3">Uncharacterized protein</fullName>
    </submittedName>
</protein>
<name>I7LXP6_TETTS</name>
<dbReference type="EMBL" id="GG662407">
    <property type="protein sequence ID" value="EAS05100.2"/>
    <property type="molecule type" value="Genomic_DNA"/>
</dbReference>
<feature type="compositionally biased region" description="Basic and acidic residues" evidence="2">
    <location>
        <begin position="379"/>
        <end position="388"/>
    </location>
</feature>
<dbReference type="GeneID" id="7837584"/>